<name>A0A936ZLS9_9FLAO</name>
<keyword evidence="3" id="KW-1185">Reference proteome</keyword>
<dbReference type="Proteomes" id="UP000651057">
    <property type="component" value="Unassembled WGS sequence"/>
</dbReference>
<dbReference type="GO" id="GO:0046872">
    <property type="term" value="F:metal ion binding"/>
    <property type="evidence" value="ECO:0007669"/>
    <property type="project" value="InterPro"/>
</dbReference>
<dbReference type="SUPFAM" id="SSF55008">
    <property type="entry name" value="HMA, heavy metal-associated domain"/>
    <property type="match status" value="1"/>
</dbReference>
<dbReference type="RefSeq" id="WP_201916027.1">
    <property type="nucleotide sequence ID" value="NZ_BAABAX010000001.1"/>
</dbReference>
<gene>
    <name evidence="2" type="ORF">JJQ60_00680</name>
</gene>
<protein>
    <submittedName>
        <fullName evidence="2">Heavy-metal-associated domain-containing protein</fullName>
    </submittedName>
</protein>
<evidence type="ECO:0000259" key="1">
    <source>
        <dbReference type="PROSITE" id="PS50846"/>
    </source>
</evidence>
<dbReference type="AlphaFoldDB" id="A0A936ZLS9"/>
<dbReference type="PROSITE" id="PS50846">
    <property type="entry name" value="HMA_2"/>
    <property type="match status" value="1"/>
</dbReference>
<dbReference type="Gene3D" id="3.30.70.100">
    <property type="match status" value="1"/>
</dbReference>
<proteinExistence type="predicted"/>
<reference evidence="2" key="1">
    <citation type="submission" date="2021-01" db="EMBL/GenBank/DDBJ databases">
        <authorList>
            <person name="Zhong Y.L."/>
        </authorList>
    </citation>
    <scope>NUCLEOTIDE SEQUENCE</scope>
    <source>
        <strain evidence="2">KCTC 23302</strain>
    </source>
</reference>
<dbReference type="EMBL" id="JAERQJ010000001">
    <property type="protein sequence ID" value="MBL0682019.1"/>
    <property type="molecule type" value="Genomic_DNA"/>
</dbReference>
<dbReference type="CDD" id="cd00371">
    <property type="entry name" value="HMA"/>
    <property type="match status" value="1"/>
</dbReference>
<dbReference type="Pfam" id="PF00403">
    <property type="entry name" value="HMA"/>
    <property type="match status" value="1"/>
</dbReference>
<organism evidence="2 3">
    <name type="scientific">Aquimarina mytili</name>
    <dbReference type="NCBI Taxonomy" id="874423"/>
    <lineage>
        <taxon>Bacteria</taxon>
        <taxon>Pseudomonadati</taxon>
        <taxon>Bacteroidota</taxon>
        <taxon>Flavobacteriia</taxon>
        <taxon>Flavobacteriales</taxon>
        <taxon>Flavobacteriaceae</taxon>
        <taxon>Aquimarina</taxon>
    </lineage>
</organism>
<accession>A0A936ZLS9</accession>
<evidence type="ECO:0000313" key="3">
    <source>
        <dbReference type="Proteomes" id="UP000651057"/>
    </source>
</evidence>
<dbReference type="InterPro" id="IPR006121">
    <property type="entry name" value="HMA_dom"/>
</dbReference>
<sequence length="89" mass="9865">MKTTIAIQNLKCSGCENMIINKLSTIKGIKDISINIENHMVSYSYETPNVTETVQKELSKLGYPIQGDKNGANKKVKSYISCAIGRLIK</sequence>
<dbReference type="InterPro" id="IPR036163">
    <property type="entry name" value="HMA_dom_sf"/>
</dbReference>
<comment type="caution">
    <text evidence="2">The sequence shown here is derived from an EMBL/GenBank/DDBJ whole genome shotgun (WGS) entry which is preliminary data.</text>
</comment>
<feature type="domain" description="HMA" evidence="1">
    <location>
        <begin position="1"/>
        <end position="66"/>
    </location>
</feature>
<evidence type="ECO:0000313" key="2">
    <source>
        <dbReference type="EMBL" id="MBL0682019.1"/>
    </source>
</evidence>